<protein>
    <submittedName>
        <fullName evidence="2">Uncharacterized protein</fullName>
    </submittedName>
</protein>
<comment type="caution">
    <text evidence="2">The sequence shown here is derived from an EMBL/GenBank/DDBJ whole genome shotgun (WGS) entry which is preliminary data.</text>
</comment>
<feature type="region of interest" description="Disordered" evidence="1">
    <location>
        <begin position="19"/>
        <end position="69"/>
    </location>
</feature>
<dbReference type="AlphaFoldDB" id="A0A8S9XLS6"/>
<dbReference type="EMBL" id="WIXP02000006">
    <property type="protein sequence ID" value="KAF6209970.1"/>
    <property type="molecule type" value="Genomic_DNA"/>
</dbReference>
<sequence length="69" mass="7686">MPRGTTEITLLNNARPKNLILSRGRGGSPAVEWGNQQNGKGGPILSPVGPDNSNNTTPWLIRKRRRRRR</sequence>
<evidence type="ECO:0000313" key="3">
    <source>
        <dbReference type="Proteomes" id="UP000466442"/>
    </source>
</evidence>
<keyword evidence="3" id="KW-1185">Reference proteome</keyword>
<reference evidence="2" key="1">
    <citation type="journal article" date="2021" name="Mol. Ecol. Resour.">
        <title>Apolygus lucorum genome provides insights into omnivorousness and mesophyll feeding.</title>
        <authorList>
            <person name="Liu Y."/>
            <person name="Liu H."/>
            <person name="Wang H."/>
            <person name="Huang T."/>
            <person name="Liu B."/>
            <person name="Yang B."/>
            <person name="Yin L."/>
            <person name="Li B."/>
            <person name="Zhang Y."/>
            <person name="Zhang S."/>
            <person name="Jiang F."/>
            <person name="Zhang X."/>
            <person name="Ren Y."/>
            <person name="Wang B."/>
            <person name="Wang S."/>
            <person name="Lu Y."/>
            <person name="Wu K."/>
            <person name="Fan W."/>
            <person name="Wang G."/>
        </authorList>
    </citation>
    <scope>NUCLEOTIDE SEQUENCE</scope>
    <source>
        <strain evidence="2">12Hb</strain>
    </source>
</reference>
<name>A0A8S9XLS6_APOLU</name>
<dbReference type="Proteomes" id="UP000466442">
    <property type="component" value="Unassembled WGS sequence"/>
</dbReference>
<accession>A0A8S9XLS6</accession>
<evidence type="ECO:0000256" key="1">
    <source>
        <dbReference type="SAM" id="MobiDB-lite"/>
    </source>
</evidence>
<proteinExistence type="predicted"/>
<organism evidence="2 3">
    <name type="scientific">Apolygus lucorum</name>
    <name type="common">Small green plant bug</name>
    <name type="synonym">Lygocoris lucorum</name>
    <dbReference type="NCBI Taxonomy" id="248454"/>
    <lineage>
        <taxon>Eukaryota</taxon>
        <taxon>Metazoa</taxon>
        <taxon>Ecdysozoa</taxon>
        <taxon>Arthropoda</taxon>
        <taxon>Hexapoda</taxon>
        <taxon>Insecta</taxon>
        <taxon>Pterygota</taxon>
        <taxon>Neoptera</taxon>
        <taxon>Paraneoptera</taxon>
        <taxon>Hemiptera</taxon>
        <taxon>Heteroptera</taxon>
        <taxon>Panheteroptera</taxon>
        <taxon>Cimicomorpha</taxon>
        <taxon>Miridae</taxon>
        <taxon>Mirini</taxon>
        <taxon>Apolygus</taxon>
    </lineage>
</organism>
<evidence type="ECO:0000313" key="2">
    <source>
        <dbReference type="EMBL" id="KAF6209970.1"/>
    </source>
</evidence>
<gene>
    <name evidence="2" type="ORF">GE061_015725</name>
</gene>